<dbReference type="AlphaFoldDB" id="A0A268RZU7"/>
<gene>
    <name evidence="1" type="ORF">CHH61_14380</name>
</gene>
<comment type="caution">
    <text evidence="1">The sequence shown here is derived from an EMBL/GenBank/DDBJ whole genome shotgun (WGS) entry which is preliminary data.</text>
</comment>
<dbReference type="Pfam" id="PF01546">
    <property type="entry name" value="Peptidase_M20"/>
    <property type="match status" value="1"/>
</dbReference>
<sequence>MWCLQVSAMMRALQEPFYLLSKHLPKRGLSRQTYSQIKRQSNREKRLAESRFAFFLQTKIEEAGMAMSERYPHAKRVYQLTLELMKQPSISGTTQEREMADRIVAVLERIPYYQAYPQHIKRVPLKGDSLGREAVVALLAKAPTTKKATMLLSHFDVVGVDDFGMYKEDAFTPDLLKEKLLAEQEGYLDKDARHELESNHYLFGRGSMDMKAGLAMQLSVLQDIADDKDAKANVCLVAVPDEEKLSMGMFAAIHELKAMQEDGWNFQACICSEPNFSAYPNDWNKYIYTGSTGKLLPFIYCIGKETHVGQPLEGINAAVMAAQLAVEMEWSERFSNKVDGEVSPSPTCLRIRDLKETYDVQTPNESYLFYNVLTLDSGPQEVMERVKEACNQASTLIYERLLRHRQAFGNESLTALVKQPKVYTLTDLYKLGVHKYGKHAFKDVYEEALSESVAETADYTTQTLAFARRVSAHFLDRAPFYLLLLAPPYYPHVRLDQKQDQRLLALVEELKQVCADQFGERLVQKTFFPGLSDVSYCRVTREAAAPDVALKEHMPLYERSYHIPLREIAALNIPTINLGPFGKDAHKRTERLELTYSTEVAPALLLHAVKRLAEQTD</sequence>
<dbReference type="EMBL" id="NPBS01000073">
    <property type="protein sequence ID" value="PAF25286.1"/>
    <property type="molecule type" value="Genomic_DNA"/>
</dbReference>
<reference evidence="1 2" key="1">
    <citation type="submission" date="2017-07" db="EMBL/GenBank/DDBJ databases">
        <title>Isolation and whole genome analysis of endospore-forming bacteria from heroin.</title>
        <authorList>
            <person name="Kalinowski J."/>
            <person name="Ahrens B."/>
            <person name="Al-Dilaimi A."/>
            <person name="Winkler A."/>
            <person name="Wibberg D."/>
            <person name="Schleenbecker U."/>
            <person name="Ruckert C."/>
            <person name="Wolfel R."/>
            <person name="Grass G."/>
        </authorList>
    </citation>
    <scope>NUCLEOTIDE SEQUENCE [LARGE SCALE GENOMIC DNA]</scope>
    <source>
        <strain evidence="1 2">7523-2</strain>
    </source>
</reference>
<dbReference type="GO" id="GO:0016787">
    <property type="term" value="F:hydrolase activity"/>
    <property type="evidence" value="ECO:0007669"/>
    <property type="project" value="InterPro"/>
</dbReference>
<dbReference type="InterPro" id="IPR050072">
    <property type="entry name" value="Peptidase_M20A"/>
</dbReference>
<accession>A0A268RZU7</accession>
<protein>
    <recommendedName>
        <fullName evidence="3">M20/M25/M40 family metallo-hydrolase</fullName>
    </recommendedName>
</protein>
<dbReference type="InterPro" id="IPR002933">
    <property type="entry name" value="Peptidase_M20"/>
</dbReference>
<dbReference type="PANTHER" id="PTHR43808">
    <property type="entry name" value="ACETYLORNITHINE DEACETYLASE"/>
    <property type="match status" value="1"/>
</dbReference>
<dbReference type="SUPFAM" id="SSF53187">
    <property type="entry name" value="Zn-dependent exopeptidases"/>
    <property type="match status" value="1"/>
</dbReference>
<name>A0A268RZU7_SHOCL</name>
<evidence type="ECO:0000313" key="1">
    <source>
        <dbReference type="EMBL" id="PAF25286.1"/>
    </source>
</evidence>
<dbReference type="Proteomes" id="UP000216133">
    <property type="component" value="Unassembled WGS sequence"/>
</dbReference>
<evidence type="ECO:0008006" key="3">
    <source>
        <dbReference type="Google" id="ProtNLM"/>
    </source>
</evidence>
<dbReference type="Gene3D" id="3.40.630.10">
    <property type="entry name" value="Zn peptidases"/>
    <property type="match status" value="1"/>
</dbReference>
<proteinExistence type="predicted"/>
<dbReference type="PANTHER" id="PTHR43808:SF27">
    <property type="entry name" value="PROTEIN ROCB"/>
    <property type="match status" value="1"/>
</dbReference>
<evidence type="ECO:0000313" key="2">
    <source>
        <dbReference type="Proteomes" id="UP000216133"/>
    </source>
</evidence>
<organism evidence="1 2">
    <name type="scientific">Shouchella clausii</name>
    <name type="common">Alkalihalobacillus clausii</name>
    <dbReference type="NCBI Taxonomy" id="79880"/>
    <lineage>
        <taxon>Bacteria</taxon>
        <taxon>Bacillati</taxon>
        <taxon>Bacillota</taxon>
        <taxon>Bacilli</taxon>
        <taxon>Bacillales</taxon>
        <taxon>Bacillaceae</taxon>
        <taxon>Shouchella</taxon>
    </lineage>
</organism>